<gene>
    <name evidence="1" type="ORF">C2G38_2203824</name>
</gene>
<dbReference type="Proteomes" id="UP000266673">
    <property type="component" value="Unassembled WGS sequence"/>
</dbReference>
<reference evidence="1 2" key="1">
    <citation type="submission" date="2018-06" db="EMBL/GenBank/DDBJ databases">
        <title>Comparative genomics reveals the genomic features of Rhizophagus irregularis, R. cerebriforme, R. diaphanum and Gigaspora rosea, and their symbiotic lifestyle signature.</title>
        <authorList>
            <person name="Morin E."/>
            <person name="San Clemente H."/>
            <person name="Chen E.C.H."/>
            <person name="De La Providencia I."/>
            <person name="Hainaut M."/>
            <person name="Kuo A."/>
            <person name="Kohler A."/>
            <person name="Murat C."/>
            <person name="Tang N."/>
            <person name="Roy S."/>
            <person name="Loubradou J."/>
            <person name="Henrissat B."/>
            <person name="Grigoriev I.V."/>
            <person name="Corradi N."/>
            <person name="Roux C."/>
            <person name="Martin F.M."/>
        </authorList>
    </citation>
    <scope>NUCLEOTIDE SEQUENCE [LARGE SCALE GENOMIC DNA]</scope>
    <source>
        <strain evidence="1 2">DAOM 194757</strain>
    </source>
</reference>
<sequence length="97" mass="10866">MATDELLIQQDLLANEPTFVVLAPCLYDETQGIATQLALAHNEVKRAKREAEELIRQLLISTICLNPMELNKSTGPAYEDFQGLKAHEGFIQELNII</sequence>
<dbReference type="AlphaFoldDB" id="A0A397UR70"/>
<proteinExistence type="predicted"/>
<protein>
    <submittedName>
        <fullName evidence="1">Uncharacterized protein</fullName>
    </submittedName>
</protein>
<organism evidence="1 2">
    <name type="scientific">Gigaspora rosea</name>
    <dbReference type="NCBI Taxonomy" id="44941"/>
    <lineage>
        <taxon>Eukaryota</taxon>
        <taxon>Fungi</taxon>
        <taxon>Fungi incertae sedis</taxon>
        <taxon>Mucoromycota</taxon>
        <taxon>Glomeromycotina</taxon>
        <taxon>Glomeromycetes</taxon>
        <taxon>Diversisporales</taxon>
        <taxon>Gigasporaceae</taxon>
        <taxon>Gigaspora</taxon>
    </lineage>
</organism>
<accession>A0A397UR70</accession>
<evidence type="ECO:0000313" key="2">
    <source>
        <dbReference type="Proteomes" id="UP000266673"/>
    </source>
</evidence>
<comment type="caution">
    <text evidence="1">The sequence shown here is derived from an EMBL/GenBank/DDBJ whole genome shotgun (WGS) entry which is preliminary data.</text>
</comment>
<name>A0A397UR70_9GLOM</name>
<dbReference type="OrthoDB" id="2310764at2759"/>
<evidence type="ECO:0000313" key="1">
    <source>
        <dbReference type="EMBL" id="RIB11279.1"/>
    </source>
</evidence>
<dbReference type="EMBL" id="QKWP01001151">
    <property type="protein sequence ID" value="RIB11279.1"/>
    <property type="molecule type" value="Genomic_DNA"/>
</dbReference>
<keyword evidence="2" id="KW-1185">Reference proteome</keyword>